<dbReference type="HOGENOM" id="CLU_032540_1_0_6"/>
<dbReference type="InterPro" id="IPR005762">
    <property type="entry name" value="MurD"/>
</dbReference>
<evidence type="ECO:0000259" key="10">
    <source>
        <dbReference type="Pfam" id="PF08245"/>
    </source>
</evidence>
<keyword evidence="5 7" id="KW-0547">Nucleotide-binding</keyword>
<keyword evidence="6 7" id="KW-0067">ATP-binding</keyword>
<dbReference type="HAMAP" id="MF_00639">
    <property type="entry name" value="MurD"/>
    <property type="match status" value="1"/>
</dbReference>
<accession>A0A090INH7</accession>
<keyword evidence="7 8" id="KW-0132">Cell division</keyword>
<dbReference type="GO" id="GO:0008764">
    <property type="term" value="F:UDP-N-acetylmuramoylalanine-D-glutamate ligase activity"/>
    <property type="evidence" value="ECO:0007669"/>
    <property type="project" value="UniProtKB-UniRule"/>
</dbReference>
<keyword evidence="7 8" id="KW-0133">Cell shape</keyword>
<reference evidence="12 14" key="1">
    <citation type="submission" date="2016-11" db="EMBL/GenBank/DDBJ databases">
        <authorList>
            <person name="Jaros S."/>
            <person name="Januszkiewicz K."/>
            <person name="Wedrychowicz H."/>
        </authorList>
    </citation>
    <scope>NUCLEOTIDE SEQUENCE [LARGE SCALE GENOMIC DNA]</scope>
    <source>
        <strain evidence="12">NVI 5450</strain>
    </source>
</reference>
<evidence type="ECO:0000256" key="3">
    <source>
        <dbReference type="ARBA" id="ARBA00022490"/>
    </source>
</evidence>
<sequence>MTPLSEQNMASPIVIVGLGQTGLSCVRYFLKQGIIPVVVDSRDAPPGQDELPAQVTLYKGGLHPEVLLQAKQLVVSPGIAIATPEIAAARQKGVEVIGDIELFVRAAQAPIIAITGSNGKSTVTTLVGEMANAAGVKTAIGGNIGIPALDLLDVADPYQLYVLELSSFQLETTHSLKAIAATVLNVTDDHLDRYPDFEAYRQAKLSIYQHAQTVVTNSDDVLTACPQQNNTLSAVKRSFGESDADYGLLQQQGSTWLAYQGKGIISADDLQITGVHNLMNALSAIALLDAAGVDRTKTLPGLRQFTGLAHRCEFIRELNGVRWINDTKATNVGATLAALAGLKSSVKGRLYLIAGGDGKGADFSPLVPALRDDIALTYCFGKDGERFSALTDNTKLVPDLAVAIAEISEFVQPGDWVLLSPACASIDMYANFMARGNHFRALVKAL</sequence>
<keyword evidence="7 8" id="KW-0131">Cell cycle</keyword>
<evidence type="ECO:0000256" key="4">
    <source>
        <dbReference type="ARBA" id="ARBA00022598"/>
    </source>
</evidence>
<dbReference type="EC" id="6.3.2.9" evidence="7 8"/>
<dbReference type="Proteomes" id="UP000183794">
    <property type="component" value="Unassembled WGS sequence"/>
</dbReference>
<keyword evidence="13" id="KW-1185">Reference proteome</keyword>
<dbReference type="OrthoDB" id="9809796at2"/>
<dbReference type="NCBIfam" id="TIGR01087">
    <property type="entry name" value="murD"/>
    <property type="match status" value="1"/>
</dbReference>
<dbReference type="Pfam" id="PF08245">
    <property type="entry name" value="Mur_ligase_M"/>
    <property type="match status" value="1"/>
</dbReference>
<dbReference type="GO" id="GO:0005524">
    <property type="term" value="F:ATP binding"/>
    <property type="evidence" value="ECO:0007669"/>
    <property type="project" value="UniProtKB-UniRule"/>
</dbReference>
<dbReference type="Pfam" id="PF21799">
    <property type="entry name" value="MurD-like_N"/>
    <property type="match status" value="1"/>
</dbReference>
<evidence type="ECO:0000256" key="1">
    <source>
        <dbReference type="ARBA" id="ARBA00004496"/>
    </source>
</evidence>
<comment type="similarity">
    <text evidence="7">Belongs to the MurCDEF family.</text>
</comment>
<dbReference type="Gene3D" id="3.40.1190.10">
    <property type="entry name" value="Mur-like, catalytic domain"/>
    <property type="match status" value="1"/>
</dbReference>
<dbReference type="PANTHER" id="PTHR43692:SF1">
    <property type="entry name" value="UDP-N-ACETYLMURAMOYLALANINE--D-GLUTAMATE LIGASE"/>
    <property type="match status" value="1"/>
</dbReference>
<dbReference type="Gene3D" id="3.40.50.720">
    <property type="entry name" value="NAD(P)-binding Rossmann-like Domain"/>
    <property type="match status" value="1"/>
</dbReference>
<dbReference type="STRING" id="80854.MVIS_4187"/>
<dbReference type="SUPFAM" id="SSF51984">
    <property type="entry name" value="MurCD N-terminal domain"/>
    <property type="match status" value="1"/>
</dbReference>
<dbReference type="InterPro" id="IPR036615">
    <property type="entry name" value="Mur_ligase_C_dom_sf"/>
</dbReference>
<dbReference type="InterPro" id="IPR036565">
    <property type="entry name" value="Mur-like_cat_sf"/>
</dbReference>
<comment type="pathway">
    <text evidence="2 7 8">Cell wall biogenesis; peptidoglycan biosynthesis.</text>
</comment>
<evidence type="ECO:0000313" key="14">
    <source>
        <dbReference type="Proteomes" id="UP000183794"/>
    </source>
</evidence>
<proteinExistence type="inferred from homology"/>
<evidence type="ECO:0000256" key="2">
    <source>
        <dbReference type="ARBA" id="ARBA00004752"/>
    </source>
</evidence>
<dbReference type="InterPro" id="IPR013221">
    <property type="entry name" value="Mur_ligase_cen"/>
</dbReference>
<feature type="domain" description="Mur ligase central" evidence="10">
    <location>
        <begin position="114"/>
        <end position="287"/>
    </location>
</feature>
<dbReference type="RefSeq" id="WP_045112119.1">
    <property type="nucleotide sequence ID" value="NZ_CAWQZC010000139.1"/>
</dbReference>
<dbReference type="GeneID" id="61296173"/>
<dbReference type="PANTHER" id="PTHR43692">
    <property type="entry name" value="UDP-N-ACETYLMURAMOYLALANINE--D-GLUTAMATE LIGASE"/>
    <property type="match status" value="1"/>
</dbReference>
<feature type="domain" description="Mur ligase C-terminal" evidence="9">
    <location>
        <begin position="310"/>
        <end position="423"/>
    </location>
</feature>
<protein>
    <recommendedName>
        <fullName evidence="7 8">UDP-N-acetylmuramoylalanine--D-glutamate ligase</fullName>
        <ecNumber evidence="7 8">6.3.2.9</ecNumber>
    </recommendedName>
    <alternativeName>
        <fullName evidence="7">D-glutamic acid-adding enzyme</fullName>
    </alternativeName>
    <alternativeName>
        <fullName evidence="7">UDP-N-acetylmuramoyl-L-alanyl-D-glutamate synthetase</fullName>
    </alternativeName>
</protein>
<dbReference type="Pfam" id="PF02875">
    <property type="entry name" value="Mur_ligase_C"/>
    <property type="match status" value="1"/>
</dbReference>
<dbReference type="GO" id="GO:0005737">
    <property type="term" value="C:cytoplasm"/>
    <property type="evidence" value="ECO:0007669"/>
    <property type="project" value="UniProtKB-SubCell"/>
</dbReference>
<comment type="subcellular location">
    <subcellularLocation>
        <location evidence="1 7 8">Cytoplasm</location>
    </subcellularLocation>
</comment>
<dbReference type="GO" id="GO:0008360">
    <property type="term" value="P:regulation of cell shape"/>
    <property type="evidence" value="ECO:0007669"/>
    <property type="project" value="UniProtKB-KW"/>
</dbReference>
<dbReference type="KEGG" id="mvs:MVIS_4187"/>
<dbReference type="PATRIC" id="fig|80854.5.peg.4441"/>
<name>A0A090INH7_9GAMM</name>
<dbReference type="InterPro" id="IPR004101">
    <property type="entry name" value="Mur_ligase_C"/>
</dbReference>
<dbReference type="GO" id="GO:0051301">
    <property type="term" value="P:cell division"/>
    <property type="evidence" value="ECO:0007669"/>
    <property type="project" value="UniProtKB-KW"/>
</dbReference>
<dbReference type="Gene3D" id="3.90.190.20">
    <property type="entry name" value="Mur ligase, C-terminal domain"/>
    <property type="match status" value="1"/>
</dbReference>
<dbReference type="UniPathway" id="UPA00219"/>
<dbReference type="Proteomes" id="UP000182660">
    <property type="component" value="Unassembled WGS sequence"/>
</dbReference>
<gene>
    <name evidence="7" type="primary">murD</name>
    <name evidence="11" type="ORF">MT2528_2316</name>
    <name evidence="12" type="ORF">NVI5450_2516</name>
</gene>
<dbReference type="EMBL" id="FPLJ01000052">
    <property type="protein sequence ID" value="SGY92121.1"/>
    <property type="molecule type" value="Genomic_DNA"/>
</dbReference>
<evidence type="ECO:0000313" key="12">
    <source>
        <dbReference type="EMBL" id="SGZ02126.1"/>
    </source>
</evidence>
<dbReference type="GO" id="GO:0071555">
    <property type="term" value="P:cell wall organization"/>
    <property type="evidence" value="ECO:0007669"/>
    <property type="project" value="UniProtKB-KW"/>
</dbReference>
<comment type="catalytic activity">
    <reaction evidence="7 8">
        <text>UDP-N-acetyl-alpha-D-muramoyl-L-alanine + D-glutamate + ATP = UDP-N-acetyl-alpha-D-muramoyl-L-alanyl-D-glutamate + ADP + phosphate + H(+)</text>
        <dbReference type="Rhea" id="RHEA:16429"/>
        <dbReference type="ChEBI" id="CHEBI:15378"/>
        <dbReference type="ChEBI" id="CHEBI:29986"/>
        <dbReference type="ChEBI" id="CHEBI:30616"/>
        <dbReference type="ChEBI" id="CHEBI:43474"/>
        <dbReference type="ChEBI" id="CHEBI:83898"/>
        <dbReference type="ChEBI" id="CHEBI:83900"/>
        <dbReference type="ChEBI" id="CHEBI:456216"/>
        <dbReference type="EC" id="6.3.2.9"/>
    </reaction>
</comment>
<evidence type="ECO:0000313" key="13">
    <source>
        <dbReference type="Proteomes" id="UP000182660"/>
    </source>
</evidence>
<dbReference type="SUPFAM" id="SSF53244">
    <property type="entry name" value="MurD-like peptide ligases, peptide-binding domain"/>
    <property type="match status" value="1"/>
</dbReference>
<keyword evidence="4 7" id="KW-0436">Ligase</keyword>
<dbReference type="EMBL" id="FPLD01000066">
    <property type="protein sequence ID" value="SGZ02126.1"/>
    <property type="molecule type" value="Genomic_DNA"/>
</dbReference>
<keyword evidence="7 8" id="KW-0961">Cell wall biogenesis/degradation</keyword>
<evidence type="ECO:0000259" key="9">
    <source>
        <dbReference type="Pfam" id="PF02875"/>
    </source>
</evidence>
<evidence type="ECO:0000256" key="6">
    <source>
        <dbReference type="ARBA" id="ARBA00022840"/>
    </source>
</evidence>
<comment type="function">
    <text evidence="7 8">Cell wall formation. Catalyzes the addition of glutamate to the nucleotide precursor UDP-N-acetylmuramoyl-L-alanine (UMA).</text>
</comment>
<dbReference type="AlphaFoldDB" id="A0A090INH7"/>
<evidence type="ECO:0000313" key="11">
    <source>
        <dbReference type="EMBL" id="SGY92121.1"/>
    </source>
</evidence>
<evidence type="ECO:0000256" key="8">
    <source>
        <dbReference type="RuleBase" id="RU003664"/>
    </source>
</evidence>
<reference evidence="11 13" key="2">
    <citation type="submission" date="2016-11" db="EMBL/GenBank/DDBJ databases">
        <authorList>
            <person name="Klemetsen T."/>
        </authorList>
    </citation>
    <scope>NUCLEOTIDE SEQUENCE [LARGE SCALE GENOMIC DNA]</scope>
    <source>
        <strain evidence="11">MT 2528</strain>
    </source>
</reference>
<keyword evidence="7 8" id="KW-0573">Peptidoglycan synthesis</keyword>
<organism evidence="12 14">
    <name type="scientific">Moritella viscosa</name>
    <dbReference type="NCBI Taxonomy" id="80854"/>
    <lineage>
        <taxon>Bacteria</taxon>
        <taxon>Pseudomonadati</taxon>
        <taxon>Pseudomonadota</taxon>
        <taxon>Gammaproteobacteria</taxon>
        <taxon>Alteromonadales</taxon>
        <taxon>Moritellaceae</taxon>
        <taxon>Moritella</taxon>
    </lineage>
</organism>
<evidence type="ECO:0000256" key="5">
    <source>
        <dbReference type="ARBA" id="ARBA00022741"/>
    </source>
</evidence>
<keyword evidence="3 7" id="KW-0963">Cytoplasm</keyword>
<feature type="binding site" evidence="7">
    <location>
        <begin position="116"/>
        <end position="122"/>
    </location>
    <ligand>
        <name>ATP</name>
        <dbReference type="ChEBI" id="CHEBI:30616"/>
    </ligand>
</feature>
<dbReference type="SUPFAM" id="SSF53623">
    <property type="entry name" value="MurD-like peptide ligases, catalytic domain"/>
    <property type="match status" value="1"/>
</dbReference>
<dbReference type="GO" id="GO:0009252">
    <property type="term" value="P:peptidoglycan biosynthetic process"/>
    <property type="evidence" value="ECO:0007669"/>
    <property type="project" value="UniProtKB-UniRule"/>
</dbReference>
<evidence type="ECO:0000256" key="7">
    <source>
        <dbReference type="HAMAP-Rule" id="MF_00639"/>
    </source>
</evidence>